<proteinExistence type="predicted"/>
<evidence type="ECO:0000313" key="1">
    <source>
        <dbReference type="EMBL" id="EKC36809.1"/>
    </source>
</evidence>
<gene>
    <name evidence="1" type="ORF">CGI_10017441</name>
</gene>
<dbReference type="InParanoid" id="K1R032"/>
<accession>K1R032</accession>
<sequence>MMRFNFVLFLVCAIVALCHAGGYGKRPMHYRGYGKKAMMGGSYSYISRHCFNGDIFQMECGTRHPTMIKDTITEECPQDIHMDITRECPVSDMPVLDTLLLLDPAGPV</sequence>
<dbReference type="HOGENOM" id="CLU_2199490_0_0_1"/>
<organism evidence="1">
    <name type="scientific">Magallana gigas</name>
    <name type="common">Pacific oyster</name>
    <name type="synonym">Crassostrea gigas</name>
    <dbReference type="NCBI Taxonomy" id="29159"/>
    <lineage>
        <taxon>Eukaryota</taxon>
        <taxon>Metazoa</taxon>
        <taxon>Spiralia</taxon>
        <taxon>Lophotrochozoa</taxon>
        <taxon>Mollusca</taxon>
        <taxon>Bivalvia</taxon>
        <taxon>Autobranchia</taxon>
        <taxon>Pteriomorphia</taxon>
        <taxon>Ostreida</taxon>
        <taxon>Ostreoidea</taxon>
        <taxon>Ostreidae</taxon>
        <taxon>Magallana</taxon>
    </lineage>
</organism>
<protein>
    <submittedName>
        <fullName evidence="1">Uncharacterized protein</fullName>
    </submittedName>
</protein>
<dbReference type="AlphaFoldDB" id="K1R032"/>
<name>K1R032_MAGGI</name>
<dbReference type="EMBL" id="JH817725">
    <property type="protein sequence ID" value="EKC36809.1"/>
    <property type="molecule type" value="Genomic_DNA"/>
</dbReference>
<reference evidence="1" key="1">
    <citation type="journal article" date="2012" name="Nature">
        <title>The oyster genome reveals stress adaptation and complexity of shell formation.</title>
        <authorList>
            <person name="Zhang G."/>
            <person name="Fang X."/>
            <person name="Guo X."/>
            <person name="Li L."/>
            <person name="Luo R."/>
            <person name="Xu F."/>
            <person name="Yang P."/>
            <person name="Zhang L."/>
            <person name="Wang X."/>
            <person name="Qi H."/>
            <person name="Xiong Z."/>
            <person name="Que H."/>
            <person name="Xie Y."/>
            <person name="Holland P.W."/>
            <person name="Paps J."/>
            <person name="Zhu Y."/>
            <person name="Wu F."/>
            <person name="Chen Y."/>
            <person name="Wang J."/>
            <person name="Peng C."/>
            <person name="Meng J."/>
            <person name="Yang L."/>
            <person name="Liu J."/>
            <person name="Wen B."/>
            <person name="Zhang N."/>
            <person name="Huang Z."/>
            <person name="Zhu Q."/>
            <person name="Feng Y."/>
            <person name="Mount A."/>
            <person name="Hedgecock D."/>
            <person name="Xu Z."/>
            <person name="Liu Y."/>
            <person name="Domazet-Loso T."/>
            <person name="Du Y."/>
            <person name="Sun X."/>
            <person name="Zhang S."/>
            <person name="Liu B."/>
            <person name="Cheng P."/>
            <person name="Jiang X."/>
            <person name="Li J."/>
            <person name="Fan D."/>
            <person name="Wang W."/>
            <person name="Fu W."/>
            <person name="Wang T."/>
            <person name="Wang B."/>
            <person name="Zhang J."/>
            <person name="Peng Z."/>
            <person name="Li Y."/>
            <person name="Li N."/>
            <person name="Wang J."/>
            <person name="Chen M."/>
            <person name="He Y."/>
            <person name="Tan F."/>
            <person name="Song X."/>
            <person name="Zheng Q."/>
            <person name="Huang R."/>
            <person name="Yang H."/>
            <person name="Du X."/>
            <person name="Chen L."/>
            <person name="Yang M."/>
            <person name="Gaffney P.M."/>
            <person name="Wang S."/>
            <person name="Luo L."/>
            <person name="She Z."/>
            <person name="Ming Y."/>
            <person name="Huang W."/>
            <person name="Zhang S."/>
            <person name="Huang B."/>
            <person name="Zhang Y."/>
            <person name="Qu T."/>
            <person name="Ni P."/>
            <person name="Miao G."/>
            <person name="Wang J."/>
            <person name="Wang Q."/>
            <person name="Steinberg C.E."/>
            <person name="Wang H."/>
            <person name="Li N."/>
            <person name="Qian L."/>
            <person name="Zhang G."/>
            <person name="Li Y."/>
            <person name="Yang H."/>
            <person name="Liu X."/>
            <person name="Wang J."/>
            <person name="Yin Y."/>
            <person name="Wang J."/>
        </authorList>
    </citation>
    <scope>NUCLEOTIDE SEQUENCE [LARGE SCALE GENOMIC DNA]</scope>
    <source>
        <strain evidence="1">05x7-T-G4-1.051#20</strain>
    </source>
</reference>